<reference evidence="14 16" key="1">
    <citation type="journal article" date="2019" name="Nat. Microbiol.">
        <title>Expanding anaerobic alkane metabolism in the domain of Archaea.</title>
        <authorList>
            <person name="Wang Y."/>
            <person name="Wegener G."/>
            <person name="Hou J."/>
            <person name="Wang F."/>
            <person name="Xiao X."/>
        </authorList>
    </citation>
    <scope>NUCLEOTIDE SEQUENCE [LARGE SCALE GENOMIC DNA]</scope>
    <source>
        <strain evidence="14">WYZ-LMO11</strain>
    </source>
</reference>
<comment type="catalytic activity">
    <reaction evidence="9 10">
        <text>L-glutamine + H2O = L-glutamate + NH4(+)</text>
        <dbReference type="Rhea" id="RHEA:15889"/>
        <dbReference type="ChEBI" id="CHEBI:15377"/>
        <dbReference type="ChEBI" id="CHEBI:28938"/>
        <dbReference type="ChEBI" id="CHEBI:29985"/>
        <dbReference type="ChEBI" id="CHEBI:58359"/>
        <dbReference type="EC" id="3.5.1.2"/>
    </reaction>
</comment>
<dbReference type="NCBIfam" id="TIGR01855">
    <property type="entry name" value="IMP_synth_hisH"/>
    <property type="match status" value="1"/>
</dbReference>
<gene>
    <name evidence="10 13" type="primary">hisH</name>
    <name evidence="14" type="ORF">DSO09_03865</name>
    <name evidence="13" type="ORF">EF809_02635</name>
</gene>
<feature type="domain" description="Glutamine amidotransferase" evidence="12">
    <location>
        <begin position="5"/>
        <end position="191"/>
    </location>
</feature>
<dbReference type="GO" id="GO:0004359">
    <property type="term" value="F:glutaminase activity"/>
    <property type="evidence" value="ECO:0007669"/>
    <property type="project" value="UniProtKB-EC"/>
</dbReference>
<dbReference type="GO" id="GO:0000107">
    <property type="term" value="F:imidazoleglycerol-phosphate synthase activity"/>
    <property type="evidence" value="ECO:0007669"/>
    <property type="project" value="UniProtKB-UniRule"/>
</dbReference>
<evidence type="ECO:0000313" key="16">
    <source>
        <dbReference type="Proteomes" id="UP000317265"/>
    </source>
</evidence>
<dbReference type="EMBL" id="RXIH01000022">
    <property type="protein sequence ID" value="RZN56532.1"/>
    <property type="molecule type" value="Genomic_DNA"/>
</dbReference>
<feature type="active site" evidence="10 11">
    <location>
        <position position="176"/>
    </location>
</feature>
<dbReference type="Proteomes" id="UP000317265">
    <property type="component" value="Unassembled WGS sequence"/>
</dbReference>
<dbReference type="PROSITE" id="PS51273">
    <property type="entry name" value="GATASE_TYPE_1"/>
    <property type="match status" value="1"/>
</dbReference>
<evidence type="ECO:0000256" key="5">
    <source>
        <dbReference type="ARBA" id="ARBA00022962"/>
    </source>
</evidence>
<dbReference type="GO" id="GO:0016829">
    <property type="term" value="F:lyase activity"/>
    <property type="evidence" value="ECO:0007669"/>
    <property type="project" value="UniProtKB-KW"/>
</dbReference>
<dbReference type="HAMAP" id="MF_00278">
    <property type="entry name" value="HisH"/>
    <property type="match status" value="1"/>
</dbReference>
<evidence type="ECO:0000256" key="4">
    <source>
        <dbReference type="ARBA" id="ARBA00022801"/>
    </source>
</evidence>
<evidence type="ECO:0000256" key="11">
    <source>
        <dbReference type="PIRSR" id="PIRSR000495-1"/>
    </source>
</evidence>
<comment type="subunit">
    <text evidence="2 10">Heterodimer of HisH and HisF.</text>
</comment>
<feature type="active site" evidence="10 11">
    <location>
        <position position="178"/>
    </location>
</feature>
<dbReference type="EMBL" id="QNVI01000044">
    <property type="protein sequence ID" value="TDA38705.1"/>
    <property type="molecule type" value="Genomic_DNA"/>
</dbReference>
<dbReference type="UniPathway" id="UPA00031">
    <property type="reaction ID" value="UER00010"/>
</dbReference>
<organism evidence="13 15">
    <name type="scientific">Thermoproteota archaeon</name>
    <dbReference type="NCBI Taxonomy" id="2056631"/>
    <lineage>
        <taxon>Archaea</taxon>
        <taxon>Thermoproteota</taxon>
    </lineage>
</organism>
<dbReference type="InterPro" id="IPR017926">
    <property type="entry name" value="GATASE"/>
</dbReference>
<dbReference type="SUPFAM" id="SSF52317">
    <property type="entry name" value="Class I glutamine amidotransferase-like"/>
    <property type="match status" value="1"/>
</dbReference>
<evidence type="ECO:0000256" key="10">
    <source>
        <dbReference type="HAMAP-Rule" id="MF_00278"/>
    </source>
</evidence>
<evidence type="ECO:0000256" key="7">
    <source>
        <dbReference type="ARBA" id="ARBA00023239"/>
    </source>
</evidence>
<evidence type="ECO:0000313" key="14">
    <source>
        <dbReference type="EMBL" id="TDA38705.1"/>
    </source>
</evidence>
<comment type="catalytic activity">
    <reaction evidence="8 10">
        <text>5-[(5-phospho-1-deoxy-D-ribulos-1-ylimino)methylamino]-1-(5-phospho-beta-D-ribosyl)imidazole-4-carboxamide + L-glutamine = D-erythro-1-(imidazol-4-yl)glycerol 3-phosphate + 5-amino-1-(5-phospho-beta-D-ribosyl)imidazole-4-carboxamide + L-glutamate + H(+)</text>
        <dbReference type="Rhea" id="RHEA:24793"/>
        <dbReference type="ChEBI" id="CHEBI:15378"/>
        <dbReference type="ChEBI" id="CHEBI:29985"/>
        <dbReference type="ChEBI" id="CHEBI:58278"/>
        <dbReference type="ChEBI" id="CHEBI:58359"/>
        <dbReference type="ChEBI" id="CHEBI:58475"/>
        <dbReference type="ChEBI" id="CHEBI:58525"/>
        <dbReference type="EC" id="4.3.2.10"/>
    </reaction>
</comment>
<evidence type="ECO:0000256" key="3">
    <source>
        <dbReference type="ARBA" id="ARBA00022605"/>
    </source>
</evidence>
<dbReference type="InterPro" id="IPR029062">
    <property type="entry name" value="Class_I_gatase-like"/>
</dbReference>
<dbReference type="PIRSF" id="PIRSF000495">
    <property type="entry name" value="Amidotransf_hisH"/>
    <property type="match status" value="1"/>
</dbReference>
<comment type="pathway">
    <text evidence="1 10">Amino-acid biosynthesis; L-histidine biosynthesis; L-histidine from 5-phospho-alpha-D-ribose 1-diphosphate: step 5/9.</text>
</comment>
<evidence type="ECO:0000256" key="6">
    <source>
        <dbReference type="ARBA" id="ARBA00023102"/>
    </source>
</evidence>
<name>A0A520KFW7_9CREN</name>
<dbReference type="Pfam" id="PF00117">
    <property type="entry name" value="GATase"/>
    <property type="match status" value="1"/>
</dbReference>
<dbReference type="EC" id="4.3.2.10" evidence="10"/>
<evidence type="ECO:0000256" key="1">
    <source>
        <dbReference type="ARBA" id="ARBA00005091"/>
    </source>
</evidence>
<keyword evidence="4 10" id="KW-0378">Hydrolase</keyword>
<evidence type="ECO:0000256" key="8">
    <source>
        <dbReference type="ARBA" id="ARBA00047838"/>
    </source>
</evidence>
<dbReference type="GO" id="GO:0000105">
    <property type="term" value="P:L-histidine biosynthetic process"/>
    <property type="evidence" value="ECO:0007669"/>
    <property type="project" value="UniProtKB-UniRule"/>
</dbReference>
<dbReference type="CDD" id="cd01748">
    <property type="entry name" value="GATase1_IGP_Synthase"/>
    <property type="match status" value="1"/>
</dbReference>
<comment type="subcellular location">
    <subcellularLocation>
        <location evidence="10">Cytoplasm</location>
    </subcellularLocation>
</comment>
<comment type="caution">
    <text evidence="13">The sequence shown here is derived from an EMBL/GenBank/DDBJ whole genome shotgun (WGS) entry which is preliminary data.</text>
</comment>
<evidence type="ECO:0000313" key="15">
    <source>
        <dbReference type="Proteomes" id="UP000316080"/>
    </source>
</evidence>
<accession>A0A520KFW7</accession>
<protein>
    <recommendedName>
        <fullName evidence="10">Imidazole glycerol phosphate synthase subunit HisH</fullName>
        <ecNumber evidence="10">4.3.2.10</ecNumber>
    </recommendedName>
    <alternativeName>
        <fullName evidence="10">IGP synthase glutaminase subunit</fullName>
        <ecNumber evidence="10">3.5.1.2</ecNumber>
    </alternativeName>
    <alternativeName>
        <fullName evidence="10">IGP synthase subunit HisH</fullName>
    </alternativeName>
    <alternativeName>
        <fullName evidence="10">ImGP synthase subunit HisH</fullName>
        <shortName evidence="10">IGPS subunit HisH</shortName>
    </alternativeName>
</protein>
<evidence type="ECO:0000256" key="2">
    <source>
        <dbReference type="ARBA" id="ARBA00011152"/>
    </source>
</evidence>
<evidence type="ECO:0000256" key="9">
    <source>
        <dbReference type="ARBA" id="ARBA00049534"/>
    </source>
</evidence>
<dbReference type="PANTHER" id="PTHR42701">
    <property type="entry name" value="IMIDAZOLE GLYCEROL PHOSPHATE SYNTHASE SUBUNIT HISH"/>
    <property type="match status" value="1"/>
</dbReference>
<dbReference type="AlphaFoldDB" id="A0A520KFW7"/>
<keyword evidence="6 10" id="KW-0368">Histidine biosynthesis</keyword>
<feature type="active site" description="Nucleophile" evidence="10 11">
    <location>
        <position position="75"/>
    </location>
</feature>
<dbReference type="EC" id="3.5.1.2" evidence="10"/>
<dbReference type="Proteomes" id="UP000316080">
    <property type="component" value="Unassembled WGS sequence"/>
</dbReference>
<proteinExistence type="inferred from homology"/>
<dbReference type="Gene3D" id="3.40.50.880">
    <property type="match status" value="1"/>
</dbReference>
<keyword evidence="3 10" id="KW-0028">Amino-acid biosynthesis</keyword>
<keyword evidence="7 10" id="KW-0456">Lyase</keyword>
<sequence length="198" mass="22157">MKIAILDLGIGNLFSIKRGFERIGGEVFFAYNSKDIDLADIVVIPGVGGFKNGINTLKNNFIINNLIHKPIIGICLGMQLLLERSYEGGINEGLGIIKGEVIRLPSIVKVPHIGWNSIEIAKDSLLLEGLKNGDYFYFVHSYYCNIKEDIIIAYTEYGVEFPSIIEKKNIVGTQFHPEKSGKNGLIFLKNFLKWCKTC</sequence>
<dbReference type="PANTHER" id="PTHR42701:SF1">
    <property type="entry name" value="IMIDAZOLE GLYCEROL PHOSPHATE SYNTHASE SUBUNIT HISH"/>
    <property type="match status" value="1"/>
</dbReference>
<comment type="function">
    <text evidence="10">IGPS catalyzes the conversion of PRFAR and glutamine to IGP, AICAR and glutamate. The HisH subunit catalyzes the hydrolysis of glutamine to glutamate and ammonia as part of the synthesis of IGP and AICAR. The resulting ammonia molecule is channeled to the active site of HisF.</text>
</comment>
<evidence type="ECO:0000313" key="13">
    <source>
        <dbReference type="EMBL" id="RZN56532.1"/>
    </source>
</evidence>
<keyword evidence="5 10" id="KW-0315">Glutamine amidotransferase</keyword>
<dbReference type="InterPro" id="IPR010139">
    <property type="entry name" value="Imidazole-glycPsynth_HisH"/>
</dbReference>
<evidence type="ECO:0000259" key="12">
    <source>
        <dbReference type="Pfam" id="PF00117"/>
    </source>
</evidence>
<reference evidence="13 15" key="2">
    <citation type="journal article" date="2019" name="Nat. Microbiol.">
        <title>Wide diversity of methane and short-chain alkane metabolisms in uncultured archaea.</title>
        <authorList>
            <person name="Borrel G."/>
            <person name="Adam P.S."/>
            <person name="McKay L.J."/>
            <person name="Chen L.X."/>
            <person name="Sierra-Garcia I.N."/>
            <person name="Sieber C.M."/>
            <person name="Letourneur Q."/>
            <person name="Ghozlane A."/>
            <person name="Andersen G.L."/>
            <person name="Li W.J."/>
            <person name="Hallam S.J."/>
            <person name="Muyzer G."/>
            <person name="de Oliveira V.M."/>
            <person name="Inskeep W.P."/>
            <person name="Banfield J.F."/>
            <person name="Gribaldo S."/>
        </authorList>
    </citation>
    <scope>NUCLEOTIDE SEQUENCE [LARGE SCALE GENOMIC DNA]</scope>
    <source>
        <strain evidence="13">Verst-YHS</strain>
    </source>
</reference>
<dbReference type="GO" id="GO:0005737">
    <property type="term" value="C:cytoplasm"/>
    <property type="evidence" value="ECO:0007669"/>
    <property type="project" value="UniProtKB-SubCell"/>
</dbReference>
<keyword evidence="10" id="KW-0963">Cytoplasm</keyword>